<keyword evidence="8 10" id="KW-0238">DNA-binding</keyword>
<evidence type="ECO:0000256" key="1">
    <source>
        <dbReference type="ARBA" id="ARBA00022722"/>
    </source>
</evidence>
<dbReference type="RefSeq" id="WP_096459605.1">
    <property type="nucleotide sequence ID" value="NZ_AP014936.1"/>
</dbReference>
<evidence type="ECO:0000256" key="8">
    <source>
        <dbReference type="ARBA" id="ARBA00023125"/>
    </source>
</evidence>
<keyword evidence="9 10" id="KW-0234">DNA repair</keyword>
<dbReference type="InterPro" id="IPR011335">
    <property type="entry name" value="Restrct_endonuc-II-like"/>
</dbReference>
<dbReference type="EMBL" id="AP014936">
    <property type="protein sequence ID" value="BAU47575.1"/>
    <property type="molecule type" value="Genomic_DNA"/>
</dbReference>
<comment type="function">
    <text evidence="10">A helicase/nuclease that prepares dsDNA breaks (DSB) for recombinational DNA repair. Binds to DSBs and unwinds DNA via a highly rapid and processive ATP-dependent bidirectional helicase activity. Unwinds dsDNA until it encounters a Chi (crossover hotspot instigator) sequence from the 3' direction. Cuts ssDNA a few nucleotides 3' to the Chi site. The properties and activities of the enzyme are changed at Chi. The Chi-altered holoenzyme produces a long 3'-ssDNA overhang and facilitates RecA-binding to the ssDNA for homologous DNA recombination and repair. Holoenzyme degrades any linearized DNA that is unable to undergo homologous recombination. In the holoenzyme this subunit recognizes the wild-type Chi sequence, and when added to isolated RecB increases its ATP-dependent helicase processivity.</text>
</comment>
<evidence type="ECO:0000256" key="4">
    <source>
        <dbReference type="ARBA" id="ARBA00022801"/>
    </source>
</evidence>
<dbReference type="Gene3D" id="1.10.10.990">
    <property type="match status" value="1"/>
</dbReference>
<dbReference type="GO" id="GO:0000724">
    <property type="term" value="P:double-strand break repair via homologous recombination"/>
    <property type="evidence" value="ECO:0007669"/>
    <property type="project" value="UniProtKB-UniRule"/>
</dbReference>
<dbReference type="Gene3D" id="1.10.10.160">
    <property type="match status" value="1"/>
</dbReference>
<keyword evidence="5 10" id="KW-0347">Helicase</keyword>
<organism evidence="12 13">
    <name type="scientific">Sulfurifustis variabilis</name>
    <dbReference type="NCBI Taxonomy" id="1675686"/>
    <lineage>
        <taxon>Bacteria</taxon>
        <taxon>Pseudomonadati</taxon>
        <taxon>Pseudomonadota</taxon>
        <taxon>Gammaproteobacteria</taxon>
        <taxon>Acidiferrobacterales</taxon>
        <taxon>Acidiferrobacteraceae</taxon>
        <taxon>Sulfurifustis</taxon>
    </lineage>
</organism>
<dbReference type="HAMAP" id="MF_01486">
    <property type="entry name" value="RecC"/>
    <property type="match status" value="1"/>
</dbReference>
<evidence type="ECO:0000256" key="5">
    <source>
        <dbReference type="ARBA" id="ARBA00022806"/>
    </source>
</evidence>
<dbReference type="Gene3D" id="3.40.50.300">
    <property type="entry name" value="P-loop containing nucleotide triphosphate hydrolases"/>
    <property type="match status" value="2"/>
</dbReference>
<evidence type="ECO:0000256" key="3">
    <source>
        <dbReference type="ARBA" id="ARBA00022763"/>
    </source>
</evidence>
<dbReference type="Pfam" id="PF04257">
    <property type="entry name" value="Exonuc_V_gamma"/>
    <property type="match status" value="1"/>
</dbReference>
<dbReference type="InterPro" id="IPR006697">
    <property type="entry name" value="RecC"/>
</dbReference>
<dbReference type="GO" id="GO:0008854">
    <property type="term" value="F:exodeoxyribonuclease V activity"/>
    <property type="evidence" value="ECO:0007669"/>
    <property type="project" value="InterPro"/>
</dbReference>
<dbReference type="PANTHER" id="PTHR30591">
    <property type="entry name" value="RECBCD ENZYME SUBUNIT RECC"/>
    <property type="match status" value="1"/>
</dbReference>
<dbReference type="GO" id="GO:0005524">
    <property type="term" value="F:ATP binding"/>
    <property type="evidence" value="ECO:0007669"/>
    <property type="project" value="UniProtKB-UniRule"/>
</dbReference>
<dbReference type="KEGG" id="sva:SVA_0996"/>
<dbReference type="NCBIfam" id="TIGR01450">
    <property type="entry name" value="recC"/>
    <property type="match status" value="1"/>
</dbReference>
<keyword evidence="3 10" id="KW-0227">DNA damage</keyword>
<evidence type="ECO:0000256" key="10">
    <source>
        <dbReference type="HAMAP-Rule" id="MF_01486"/>
    </source>
</evidence>
<dbReference type="AlphaFoldDB" id="A0A1B4V2K8"/>
<keyword evidence="13" id="KW-1185">Reference proteome</keyword>
<dbReference type="Gene3D" id="3.40.50.10930">
    <property type="match status" value="1"/>
</dbReference>
<reference evidence="12 13" key="1">
    <citation type="submission" date="2015-08" db="EMBL/GenBank/DDBJ databases">
        <title>Complete genome sequence of Sulfurifustis variabilis.</title>
        <authorList>
            <person name="Miura A."/>
            <person name="Kojima H."/>
            <person name="Fukui M."/>
        </authorList>
    </citation>
    <scope>NUCLEOTIDE SEQUENCE [LARGE SCALE GENOMIC DNA]</scope>
    <source>
        <strain evidence="13">skN76</strain>
    </source>
</reference>
<keyword evidence="6 10" id="KW-0269">Exonuclease</keyword>
<evidence type="ECO:0000256" key="6">
    <source>
        <dbReference type="ARBA" id="ARBA00022839"/>
    </source>
</evidence>
<keyword evidence="2 10" id="KW-0547">Nucleotide-binding</keyword>
<dbReference type="InterPro" id="IPR041500">
    <property type="entry name" value="RecC_C"/>
</dbReference>
<dbReference type="InterPro" id="IPR027417">
    <property type="entry name" value="P-loop_NTPase"/>
</dbReference>
<dbReference type="Pfam" id="PF17946">
    <property type="entry name" value="RecC_C"/>
    <property type="match status" value="1"/>
</dbReference>
<keyword evidence="4 10" id="KW-0378">Hydrolase</keyword>
<dbReference type="GO" id="GO:0003677">
    <property type="term" value="F:DNA binding"/>
    <property type="evidence" value="ECO:0007669"/>
    <property type="project" value="UniProtKB-UniRule"/>
</dbReference>
<dbReference type="GO" id="GO:0009338">
    <property type="term" value="C:exodeoxyribonuclease V complex"/>
    <property type="evidence" value="ECO:0007669"/>
    <property type="project" value="InterPro"/>
</dbReference>
<name>A0A1B4V2K8_9GAMM</name>
<comment type="miscellaneous">
    <text evidence="10">In the RecBCD complex, RecB has a slow 3'-5' helicase, an exonuclease activity and loads RecA onto ssDNA, RecD has a fast 5'-3' helicase activity, while RecC stimulates the ATPase and processivity of the RecB helicase and contributes to recognition of the Chi site.</text>
</comment>
<keyword evidence="7 10" id="KW-0067">ATP-binding</keyword>
<evidence type="ECO:0000256" key="7">
    <source>
        <dbReference type="ARBA" id="ARBA00022840"/>
    </source>
</evidence>
<dbReference type="SUPFAM" id="SSF52540">
    <property type="entry name" value="P-loop containing nucleoside triphosphate hydrolases"/>
    <property type="match status" value="2"/>
</dbReference>
<keyword evidence="1 10" id="KW-0540">Nuclease</keyword>
<evidence type="ECO:0000313" key="12">
    <source>
        <dbReference type="EMBL" id="BAU47575.1"/>
    </source>
</evidence>
<comment type="subunit">
    <text evidence="10">Heterotrimer of RecB, RecC and RecD. All subunits contribute to DNA-binding.</text>
</comment>
<evidence type="ECO:0000313" key="13">
    <source>
        <dbReference type="Proteomes" id="UP000218899"/>
    </source>
</evidence>
<dbReference type="OrthoDB" id="9762834at2"/>
<sequence>MLHVFHSNRLEELAEELAATLARPVAGPLAPEIVVVQNQAMGRWVALTLACRFGVCANLKTPFPAAFVWDAMRDVLGDLPTTSPFAPDVLTWRVMQWLGEHRHDDAFRELAHYLADGDDEKRYQLAERIAATFDQYLVYRPDWIRAWEGGEGTHWQARLWRDLTRVSRAHWVRLLDRQRAALEGGDAARALPPRVSLFALPSLSPGYLDVIRGLAGVIEVHLFLLNPCREHWGEIVSEREAGRRAGGRKPETLYLESGNPLLASLGSHARDFMDMVQELNGTQRERFVDPGEDTLLHCLQHDVLTLADRGAAPTPLAPDDGSLQVHVCHSAMREIEVLHDRLLGLFADRPALRPSDVVVMTPDIDAYAPYIEAVFATGPAERRIPFAIAERSPLAESLLVETFFALLELPDTRFDANRVLALLEAPAVQRRFGLTEDDLELIEEWVRATGIRWGIDGAARARLGLPATDGHTWRAGLARLLLGYALPTGERALFEGVLPYDDIEGSQAQALGKLHAFLDALFALDALRDARRDVARWGEVLGDLLTRFFEPQDADEEAMRVLREAIGGFVGTAAHAQYREDVPLDLVRAGLRRALSAEAVRLRGLAGGVTFCGMAPFRTVPFEVVCLVGMNDGSFPRPHRPLGFDLMAKDRRRGDRSRRDEDRYLFLEALLSARHCLYVSYTGRSIRDNSLIPPSVLVSELLDYLRQGFGSDTRERVVTEHPLQAFSQRYFRAGGALYSYSAELAEASRLCLRERAPPPPFAGQALAETEPAPPRVELEELVRFLRNPARYLLRRRLGLQLDEGDAPLETREPFALERPWELRERLLAMTLEGRSGEAPALLAARGDLPHGNPGRALLDQEQERIAGLARRIEALHPAGREDVWVDLALGERQLSGWLRGVTGAGLYAYRPVEEAGAHDRLTLWVHHLALDAVRPGSESLFVARNEVLRLRPVAEPRAVLAALLDLFHTGQRRPLPFFPRTSLAFVDPGGRDPRAAARAQWEGERYGNGNGYAGEGRQPYYALAFRGIEPLDDEFERVARAVYGPMREHEVRG</sequence>
<feature type="domain" description="RecC C-terminal" evidence="11">
    <location>
        <begin position="775"/>
        <end position="986"/>
    </location>
</feature>
<evidence type="ECO:0000256" key="2">
    <source>
        <dbReference type="ARBA" id="ARBA00022741"/>
    </source>
</evidence>
<evidence type="ECO:0000256" key="9">
    <source>
        <dbReference type="ARBA" id="ARBA00023204"/>
    </source>
</evidence>
<dbReference type="InterPro" id="IPR013986">
    <property type="entry name" value="DExx_box_DNA_helicase_dom_sf"/>
</dbReference>
<comment type="similarity">
    <text evidence="10">Belongs to the RecC family.</text>
</comment>
<protein>
    <recommendedName>
        <fullName evidence="10">RecBCD enzyme subunit RecC</fullName>
    </recommendedName>
    <alternativeName>
        <fullName evidence="10">Exonuclease V subunit RecC</fullName>
        <shortName evidence="10">ExoV subunit RecC</shortName>
    </alternativeName>
    <alternativeName>
        <fullName evidence="10">Helicase/nuclease RecBCD subunit RecC</fullName>
    </alternativeName>
</protein>
<dbReference type="PANTHER" id="PTHR30591:SF1">
    <property type="entry name" value="RECBCD ENZYME SUBUNIT RECC"/>
    <property type="match status" value="1"/>
</dbReference>
<dbReference type="SUPFAM" id="SSF52980">
    <property type="entry name" value="Restriction endonuclease-like"/>
    <property type="match status" value="1"/>
</dbReference>
<accession>A0A1B4V2K8</accession>
<evidence type="ECO:0000259" key="11">
    <source>
        <dbReference type="Pfam" id="PF17946"/>
    </source>
</evidence>
<proteinExistence type="inferred from homology"/>
<dbReference type="Proteomes" id="UP000218899">
    <property type="component" value="Chromosome"/>
</dbReference>
<dbReference type="PIRSF" id="PIRSF000980">
    <property type="entry name" value="RecC"/>
    <property type="match status" value="1"/>
</dbReference>
<gene>
    <name evidence="10" type="primary">recC</name>
    <name evidence="12" type="ORF">SVA_0996</name>
</gene>
<dbReference type="GO" id="GO:0003678">
    <property type="term" value="F:DNA helicase activity"/>
    <property type="evidence" value="ECO:0007669"/>
    <property type="project" value="UniProtKB-UniRule"/>
</dbReference>